<name>L7LWY8_RHIPC</name>
<reference evidence="3" key="2">
    <citation type="journal article" date="2015" name="J. Proteomics">
        <title>Sexual differences in the sialomes of the zebra tick, Rhipicephalus pulchellus.</title>
        <authorList>
            <person name="Tan A.W."/>
            <person name="Francischetti I.M."/>
            <person name="Slovak M."/>
            <person name="Kini R.M."/>
            <person name="Ribeiro J.M."/>
        </authorList>
    </citation>
    <scope>NUCLEOTIDE SEQUENCE</scope>
    <source>
        <tissue evidence="3">Salivary gland</tissue>
    </source>
</reference>
<dbReference type="InterPro" id="IPR000731">
    <property type="entry name" value="SSD"/>
</dbReference>
<sequence length="139" mass="16007">MFFSVFCLSSSLSLIFSFFVFSVFFSLYLYLFLSVSLWISLFFLLFLFSFLVSRLISGSLYLSLTSFFSIFIRGFACETPSDDCIRQLWPLKCVALIMIKTLEEQDEEVFLARACAQHAIDAYAMRGFPCVTPMYGSIR</sequence>
<keyword evidence="1" id="KW-0472">Membrane</keyword>
<accession>L7LWY8</accession>
<evidence type="ECO:0000313" key="3">
    <source>
        <dbReference type="EMBL" id="JAA56107.1"/>
    </source>
</evidence>
<protein>
    <recommendedName>
        <fullName evidence="2">SSD domain-containing protein</fullName>
    </recommendedName>
</protein>
<keyword evidence="1" id="KW-1133">Transmembrane helix</keyword>
<reference evidence="3" key="1">
    <citation type="submission" date="2012-11" db="EMBL/GenBank/DDBJ databases">
        <authorList>
            <person name="Lucero-Rivera Y.E."/>
            <person name="Tovar-Ramirez D."/>
        </authorList>
    </citation>
    <scope>NUCLEOTIDE SEQUENCE</scope>
    <source>
        <tissue evidence="3">Salivary gland</tissue>
    </source>
</reference>
<feature type="domain" description="SSD" evidence="2">
    <location>
        <begin position="1"/>
        <end position="31"/>
    </location>
</feature>
<dbReference type="AlphaFoldDB" id="L7LWY8"/>
<proteinExistence type="evidence at transcript level"/>
<dbReference type="EMBL" id="GACK01008927">
    <property type="protein sequence ID" value="JAA56107.1"/>
    <property type="molecule type" value="mRNA"/>
</dbReference>
<feature type="transmembrane region" description="Helical" evidence="1">
    <location>
        <begin position="59"/>
        <end position="76"/>
    </location>
</feature>
<feature type="transmembrane region" description="Helical" evidence="1">
    <location>
        <begin position="27"/>
        <end position="52"/>
    </location>
</feature>
<keyword evidence="1" id="KW-0812">Transmembrane</keyword>
<evidence type="ECO:0000259" key="2">
    <source>
        <dbReference type="PROSITE" id="PS50156"/>
    </source>
</evidence>
<evidence type="ECO:0000256" key="1">
    <source>
        <dbReference type="SAM" id="Phobius"/>
    </source>
</evidence>
<dbReference type="PROSITE" id="PS50156">
    <property type="entry name" value="SSD"/>
    <property type="match status" value="1"/>
</dbReference>
<organism evidence="3">
    <name type="scientific">Rhipicephalus pulchellus</name>
    <name type="common">Yellow backed tick</name>
    <name type="synonym">Dermacentor pulchellus</name>
    <dbReference type="NCBI Taxonomy" id="72859"/>
    <lineage>
        <taxon>Eukaryota</taxon>
        <taxon>Metazoa</taxon>
        <taxon>Ecdysozoa</taxon>
        <taxon>Arthropoda</taxon>
        <taxon>Chelicerata</taxon>
        <taxon>Arachnida</taxon>
        <taxon>Acari</taxon>
        <taxon>Parasitiformes</taxon>
        <taxon>Ixodida</taxon>
        <taxon>Ixodoidea</taxon>
        <taxon>Ixodidae</taxon>
        <taxon>Rhipicephalinae</taxon>
        <taxon>Rhipicephalus</taxon>
        <taxon>Rhipicephalus</taxon>
    </lineage>
</organism>